<dbReference type="EMBL" id="DF968182">
    <property type="protein sequence ID" value="GAP42906.1"/>
    <property type="molecule type" value="Genomic_DNA"/>
</dbReference>
<dbReference type="Gene3D" id="2.60.40.10">
    <property type="entry name" value="Immunoglobulins"/>
    <property type="match status" value="1"/>
</dbReference>
<dbReference type="PROSITE" id="PS50093">
    <property type="entry name" value="PKD"/>
    <property type="match status" value="1"/>
</dbReference>
<dbReference type="InterPro" id="IPR043504">
    <property type="entry name" value="Peptidase_S1_PA_chymotrypsin"/>
</dbReference>
<feature type="domain" description="PKD" evidence="2">
    <location>
        <begin position="470"/>
        <end position="539"/>
    </location>
</feature>
<dbReference type="Pfam" id="PF00801">
    <property type="entry name" value="PKD"/>
    <property type="match status" value="1"/>
</dbReference>
<dbReference type="Proteomes" id="UP000053091">
    <property type="component" value="Unassembled WGS sequence"/>
</dbReference>
<dbReference type="NCBIfam" id="TIGR04183">
    <property type="entry name" value="Por_Secre_tail"/>
    <property type="match status" value="1"/>
</dbReference>
<dbReference type="InterPro" id="IPR026444">
    <property type="entry name" value="Secre_tail"/>
</dbReference>
<dbReference type="STRING" id="1678841.TBC1_111046"/>
<dbReference type="PANTHER" id="PTHR36234">
    <property type="entry name" value="LYSYL ENDOPEPTIDASE"/>
    <property type="match status" value="1"/>
</dbReference>
<feature type="chain" id="PRO_5006633106" evidence="1">
    <location>
        <begin position="24"/>
        <end position="633"/>
    </location>
</feature>
<dbReference type="AlphaFoldDB" id="A0A0S7BQJ8"/>
<dbReference type="SMART" id="SM00089">
    <property type="entry name" value="PKD"/>
    <property type="match status" value="1"/>
</dbReference>
<name>A0A0S7BQJ8_9BACT</name>
<dbReference type="InterPro" id="IPR000601">
    <property type="entry name" value="PKD_dom"/>
</dbReference>
<evidence type="ECO:0000259" key="2">
    <source>
        <dbReference type="PROSITE" id="PS50093"/>
    </source>
</evidence>
<dbReference type="Gene3D" id="2.40.10.10">
    <property type="entry name" value="Trypsin-like serine proteases"/>
    <property type="match status" value="2"/>
</dbReference>
<dbReference type="PATRIC" id="fig|1678841.3.peg.1184"/>
<gene>
    <name evidence="3" type="ORF">TBC1_111046</name>
</gene>
<dbReference type="InterPro" id="IPR035986">
    <property type="entry name" value="PKD_dom_sf"/>
</dbReference>
<feature type="signal peptide" evidence="1">
    <location>
        <begin position="1"/>
        <end position="23"/>
    </location>
</feature>
<dbReference type="Pfam" id="PF18962">
    <property type="entry name" value="Por_Secre_tail"/>
    <property type="match status" value="1"/>
</dbReference>
<dbReference type="InterPro" id="IPR022409">
    <property type="entry name" value="PKD/Chitinase_dom"/>
</dbReference>
<reference evidence="3" key="1">
    <citation type="journal article" date="2015" name="Genome Announc.">
        <title>Draft Genome Sequence of Bacteroidales Strain TBC1, a Novel Isolate from a Methanogenic Wastewater Treatment System.</title>
        <authorList>
            <person name="Tourlousse D.M."/>
            <person name="Matsuura N."/>
            <person name="Sun L."/>
            <person name="Toyonaga M."/>
            <person name="Kuroda K."/>
            <person name="Ohashi A."/>
            <person name="Cruz R."/>
            <person name="Yamaguchi T."/>
            <person name="Sekiguchi Y."/>
        </authorList>
    </citation>
    <scope>NUCLEOTIDE SEQUENCE [LARGE SCALE GENOMIC DNA]</scope>
    <source>
        <strain evidence="3">TBC1</strain>
    </source>
</reference>
<sequence>MKKSICFLIFFLGFIHISFFTSAQQSAGGIPAGLKELKNHTELPVLRVNGPDVMELLREDENREPFTPERMGVSIPVDLTMRNAGNWIRLDNGDRLWRLKLQSASAAGLGLYFRNFHLAPGATLFVYSEDGSHVIGAFTSGNNRHDGFFATEVVKGDCIIIEFLEPAGMVGNSDFTIEEILFVYRPMIFPGDRPGMEDRSGSCQVNTACSEGDEWRDQIRSVVRIQIKNGFVAYWCTGTIMNNTAADYFPYVLTADHCAKSPGGSYASAEDVSKWLFYFRYETVDCENASVEANKSLLGARKIASSSPLDNNGSDFYLVLLNESIPPAYEPFYAGWDITGSLSPSGVSIHHPSGDVKKISTYLNPLTNSQWGTNPGTHYKVIWNATANGHGTTEGGSSGSPLFDNKGCVIGQLTGGESGCYNLSGPDYYGKMSFSWLSNGSADSVRLKPWLDPVNSGLNSINGSYNEKQVIARFLADTTVIAVGSLLKFSDLSMGNPISWVWEFEGGEPALSTSADPGEIRYNTLGLFNVKLSVTNAFGADSLIREKYIRVVPEVFPNPALDEFHILLGRYSTDPAEIRVYNAQGQLLFQKVNTSINRKFISVDCSRWPAGTYLVEVRSLADVYSRKLLKIKR</sequence>
<dbReference type="PANTHER" id="PTHR36234:SF5">
    <property type="entry name" value="LYSYL ENDOPEPTIDASE"/>
    <property type="match status" value="1"/>
</dbReference>
<dbReference type="SUPFAM" id="SSF49299">
    <property type="entry name" value="PKD domain"/>
    <property type="match status" value="1"/>
</dbReference>
<dbReference type="RefSeq" id="WP_062039470.1">
    <property type="nucleotide sequence ID" value="NZ_DF968182.1"/>
</dbReference>
<accession>A0A0S7BQJ8</accession>
<proteinExistence type="predicted"/>
<dbReference type="InterPro" id="IPR013783">
    <property type="entry name" value="Ig-like_fold"/>
</dbReference>
<keyword evidence="1" id="KW-0732">Signal</keyword>
<evidence type="ECO:0000313" key="4">
    <source>
        <dbReference type="Proteomes" id="UP000053091"/>
    </source>
</evidence>
<dbReference type="SUPFAM" id="SSF50494">
    <property type="entry name" value="Trypsin-like serine proteases"/>
    <property type="match status" value="1"/>
</dbReference>
<organism evidence="3">
    <name type="scientific">Lentimicrobium saccharophilum</name>
    <dbReference type="NCBI Taxonomy" id="1678841"/>
    <lineage>
        <taxon>Bacteria</taxon>
        <taxon>Pseudomonadati</taxon>
        <taxon>Bacteroidota</taxon>
        <taxon>Bacteroidia</taxon>
        <taxon>Bacteroidales</taxon>
        <taxon>Lentimicrobiaceae</taxon>
        <taxon>Lentimicrobium</taxon>
    </lineage>
</organism>
<keyword evidence="4" id="KW-1185">Reference proteome</keyword>
<evidence type="ECO:0000313" key="3">
    <source>
        <dbReference type="EMBL" id="GAP42906.1"/>
    </source>
</evidence>
<evidence type="ECO:0000256" key="1">
    <source>
        <dbReference type="SAM" id="SignalP"/>
    </source>
</evidence>
<protein>
    <submittedName>
        <fullName evidence="3">Protein containing Por secretion system C-terminal sorting domain</fullName>
    </submittedName>
</protein>
<dbReference type="CDD" id="cd00146">
    <property type="entry name" value="PKD"/>
    <property type="match status" value="1"/>
</dbReference>
<dbReference type="InterPro" id="IPR009003">
    <property type="entry name" value="Peptidase_S1_PA"/>
</dbReference>
<dbReference type="OrthoDB" id="9342482at2"/>